<evidence type="ECO:0000313" key="3">
    <source>
        <dbReference type="EMBL" id="MDI1488196.1"/>
    </source>
</evidence>
<evidence type="ECO:0000313" key="4">
    <source>
        <dbReference type="Proteomes" id="UP001161017"/>
    </source>
</evidence>
<dbReference type="AlphaFoldDB" id="A0AA43QKJ2"/>
<evidence type="ECO:0000256" key="1">
    <source>
        <dbReference type="SAM" id="MobiDB-lite"/>
    </source>
</evidence>
<proteinExistence type="predicted"/>
<comment type="caution">
    <text evidence="3">The sequence shown here is derived from an EMBL/GenBank/DDBJ whole genome shotgun (WGS) entry which is preliminary data.</text>
</comment>
<dbReference type="Proteomes" id="UP001161017">
    <property type="component" value="Unassembled WGS sequence"/>
</dbReference>
<dbReference type="EMBL" id="JAPUFD010000007">
    <property type="protein sequence ID" value="MDI1488196.1"/>
    <property type="molecule type" value="Genomic_DNA"/>
</dbReference>
<name>A0AA43QKJ2_9LECA</name>
<gene>
    <name evidence="3" type="ORF">OHK93_007470</name>
</gene>
<feature type="region of interest" description="Disordered" evidence="1">
    <location>
        <begin position="167"/>
        <end position="217"/>
    </location>
</feature>
<keyword evidence="4" id="KW-1185">Reference proteome</keyword>
<evidence type="ECO:0000256" key="2">
    <source>
        <dbReference type="SAM" id="SignalP"/>
    </source>
</evidence>
<feature type="compositionally biased region" description="Polar residues" evidence="1">
    <location>
        <begin position="176"/>
        <end position="190"/>
    </location>
</feature>
<feature type="compositionally biased region" description="Polar residues" evidence="1">
    <location>
        <begin position="201"/>
        <end position="217"/>
    </location>
</feature>
<protein>
    <submittedName>
        <fullName evidence="3">Uncharacterized protein</fullName>
    </submittedName>
</protein>
<reference evidence="3" key="1">
    <citation type="journal article" date="2023" name="Genome Biol. Evol.">
        <title>First Whole Genome Sequence and Flow Cytometry Genome Size Data for the Lichen-Forming Fungus Ramalina farinacea (Ascomycota).</title>
        <authorList>
            <person name="Llewellyn T."/>
            <person name="Mian S."/>
            <person name="Hill R."/>
            <person name="Leitch I.J."/>
            <person name="Gaya E."/>
        </authorList>
    </citation>
    <scope>NUCLEOTIDE SEQUENCE</scope>
    <source>
        <strain evidence="3">LIQ254RAFAR</strain>
    </source>
</reference>
<accession>A0AA43QKJ2</accession>
<keyword evidence="2" id="KW-0732">Signal</keyword>
<sequence length="400" mass="43436">MLGLLSLTWATALSLQSFTIAANPALIFPRNTSAPVDTITSTYKSGAPLLSNDTSLQALHHNYVFDRSKPICETATYINAIDLIAYLRQNPTDGLEDKIYHQGTGRVYDQVIFTIGEPPTAPFVRRDAVTGLFRALQRLGGPPREPFYALVQSTEADNGELKLLLTIEPAGPSPPSQETLPLTQRSNVTGTDDLCNDPLATASSEGSQQDPDTSEPQLTAANNTEIDAILQSPDSAASATNDSSSATNDDWFIWSDPTIRTLKFRCRFLGGPDLTWYEAYMPFVNSISTAHFAYEMGLDTPAQAVDAYISDMRAKLRIGGYPSGLRPNAAFTNRWALRALKRMPRIFFEKQTWRGIQVQVMVSDNPIGVIVLVKDSGPAISIATGQGGADAASQGRVDVT</sequence>
<feature type="signal peptide" evidence="2">
    <location>
        <begin position="1"/>
        <end position="21"/>
    </location>
</feature>
<feature type="chain" id="PRO_5041310018" evidence="2">
    <location>
        <begin position="22"/>
        <end position="400"/>
    </location>
</feature>
<organism evidence="3 4">
    <name type="scientific">Ramalina farinacea</name>
    <dbReference type="NCBI Taxonomy" id="258253"/>
    <lineage>
        <taxon>Eukaryota</taxon>
        <taxon>Fungi</taxon>
        <taxon>Dikarya</taxon>
        <taxon>Ascomycota</taxon>
        <taxon>Pezizomycotina</taxon>
        <taxon>Lecanoromycetes</taxon>
        <taxon>OSLEUM clade</taxon>
        <taxon>Lecanoromycetidae</taxon>
        <taxon>Lecanorales</taxon>
        <taxon>Lecanorineae</taxon>
        <taxon>Ramalinaceae</taxon>
        <taxon>Ramalina</taxon>
    </lineage>
</organism>